<sequence length="182" mass="19700">MKSAIILASTAALASTLVQPKPAVCGAEGLCNAMHSEPLLWQTIPWLYGWAFARACPPSPTEPESEPAPAQFGCLETVVKTEGLCRALYDEPLLWQTIPELRGWAFAQACSPLEPSPAAVQFGCLETEVKVIKKEASFDEWKQVCKTESLYGALHNEPLLWQTIPDLAGWAISQACPSANSA</sequence>
<evidence type="ECO:0000313" key="2">
    <source>
        <dbReference type="EMBL" id="KAH0593229.1"/>
    </source>
</evidence>
<keyword evidence="3" id="KW-1185">Reference proteome</keyword>
<dbReference type="EMBL" id="JACEFI010000022">
    <property type="protein sequence ID" value="KAH0593229.1"/>
    <property type="molecule type" value="Genomic_DNA"/>
</dbReference>
<proteinExistence type="predicted"/>
<dbReference type="Proteomes" id="UP000764110">
    <property type="component" value="Unassembled WGS sequence"/>
</dbReference>
<feature type="signal peptide" evidence="1">
    <location>
        <begin position="1"/>
        <end position="20"/>
    </location>
</feature>
<evidence type="ECO:0008006" key="4">
    <source>
        <dbReference type="Google" id="ProtNLM"/>
    </source>
</evidence>
<accession>A0A9P8M5K0</accession>
<protein>
    <recommendedName>
        <fullName evidence="4">Secreted protein</fullName>
    </recommendedName>
</protein>
<reference evidence="2 3" key="1">
    <citation type="submission" date="2020-07" db="EMBL/GenBank/DDBJ databases">
        <title>Metarhizium humberi genome.</title>
        <authorList>
            <person name="Lysoe E."/>
        </authorList>
    </citation>
    <scope>NUCLEOTIDE SEQUENCE [LARGE SCALE GENOMIC DNA]</scope>
    <source>
        <strain evidence="2 3">ESALQ1638</strain>
    </source>
</reference>
<feature type="chain" id="PRO_5040305715" description="Secreted protein" evidence="1">
    <location>
        <begin position="21"/>
        <end position="182"/>
    </location>
</feature>
<evidence type="ECO:0000313" key="3">
    <source>
        <dbReference type="Proteomes" id="UP000764110"/>
    </source>
</evidence>
<evidence type="ECO:0000256" key="1">
    <source>
        <dbReference type="SAM" id="SignalP"/>
    </source>
</evidence>
<gene>
    <name evidence="2" type="ORF">MHUMG1_08951</name>
</gene>
<comment type="caution">
    <text evidence="2">The sequence shown here is derived from an EMBL/GenBank/DDBJ whole genome shotgun (WGS) entry which is preliminary data.</text>
</comment>
<name>A0A9P8M5K0_9HYPO</name>
<organism evidence="2 3">
    <name type="scientific">Metarhizium humberi</name>
    <dbReference type="NCBI Taxonomy" id="2596975"/>
    <lineage>
        <taxon>Eukaryota</taxon>
        <taxon>Fungi</taxon>
        <taxon>Dikarya</taxon>
        <taxon>Ascomycota</taxon>
        <taxon>Pezizomycotina</taxon>
        <taxon>Sordariomycetes</taxon>
        <taxon>Hypocreomycetidae</taxon>
        <taxon>Hypocreales</taxon>
        <taxon>Clavicipitaceae</taxon>
        <taxon>Metarhizium</taxon>
    </lineage>
</organism>
<keyword evidence="1" id="KW-0732">Signal</keyword>
<dbReference type="AlphaFoldDB" id="A0A9P8M5K0"/>